<reference evidence="1 2" key="1">
    <citation type="submission" date="2022-05" db="EMBL/GenBank/DDBJ databases">
        <authorList>
            <consortium name="Genoscope - CEA"/>
            <person name="William W."/>
        </authorList>
    </citation>
    <scope>NUCLEOTIDE SEQUENCE [LARGE SCALE GENOMIC DNA]</scope>
</reference>
<keyword evidence="2" id="KW-1185">Reference proteome</keyword>
<dbReference type="Gene3D" id="2.60.120.260">
    <property type="entry name" value="Galactose-binding domain-like"/>
    <property type="match status" value="1"/>
</dbReference>
<dbReference type="Proteomes" id="UP001159405">
    <property type="component" value="Unassembled WGS sequence"/>
</dbReference>
<dbReference type="EMBL" id="CALNXK010000078">
    <property type="protein sequence ID" value="CAH3146381.1"/>
    <property type="molecule type" value="Genomic_DNA"/>
</dbReference>
<evidence type="ECO:0000313" key="2">
    <source>
        <dbReference type="Proteomes" id="UP001159405"/>
    </source>
</evidence>
<comment type="caution">
    <text evidence="1">The sequence shown here is derived from an EMBL/GenBank/DDBJ whole genome shotgun (WGS) entry which is preliminary data.</text>
</comment>
<evidence type="ECO:0008006" key="3">
    <source>
        <dbReference type="Google" id="ProtNLM"/>
    </source>
</evidence>
<organism evidence="1 2">
    <name type="scientific">Porites lobata</name>
    <dbReference type="NCBI Taxonomy" id="104759"/>
    <lineage>
        <taxon>Eukaryota</taxon>
        <taxon>Metazoa</taxon>
        <taxon>Cnidaria</taxon>
        <taxon>Anthozoa</taxon>
        <taxon>Hexacorallia</taxon>
        <taxon>Scleractinia</taxon>
        <taxon>Fungiina</taxon>
        <taxon>Poritidae</taxon>
        <taxon>Porites</taxon>
    </lineage>
</organism>
<sequence>MEMFADGQSLGTDSDWKIPTTYLVPGNTRVLSVVGRKTSGKFFGIIGSTSHGLVTDGTWKCSSDLHVGWNSPDFDDQDWPLAKVVGINGDKPWYTIDGISETAKWIWAKEDKDYVYCRLKLK</sequence>
<protein>
    <recommendedName>
        <fullName evidence="3">Lectin</fullName>
    </recommendedName>
</protein>
<proteinExistence type="predicted"/>
<evidence type="ECO:0000313" key="1">
    <source>
        <dbReference type="EMBL" id="CAH3146381.1"/>
    </source>
</evidence>
<name>A0ABN8PQC3_9CNID</name>
<accession>A0ABN8PQC3</accession>
<gene>
    <name evidence="1" type="ORF">PLOB_00045036</name>
</gene>